<gene>
    <name evidence="4" type="ORF">ACG5V6_12325</name>
</gene>
<protein>
    <submittedName>
        <fullName evidence="4">DUF4190 domain-containing protein</fullName>
    </submittedName>
</protein>
<accession>A0ABW7HSX6</accession>
<dbReference type="InterPro" id="IPR025241">
    <property type="entry name" value="DUF4190"/>
</dbReference>
<dbReference type="RefSeq" id="WP_279949579.1">
    <property type="nucleotide sequence ID" value="NZ_BAABEN010000013.1"/>
</dbReference>
<name>A0ABW7HSX6_9ACTN</name>
<feature type="region of interest" description="Disordered" evidence="1">
    <location>
        <begin position="1"/>
        <end position="93"/>
    </location>
</feature>
<feature type="compositionally biased region" description="Gly residues" evidence="1">
    <location>
        <begin position="52"/>
        <end position="68"/>
    </location>
</feature>
<keyword evidence="2" id="KW-0812">Transmembrane</keyword>
<dbReference type="Pfam" id="PF13828">
    <property type="entry name" value="DUF4190"/>
    <property type="match status" value="1"/>
</dbReference>
<feature type="transmembrane region" description="Helical" evidence="2">
    <location>
        <begin position="103"/>
        <end position="136"/>
    </location>
</feature>
<keyword evidence="2" id="KW-1133">Transmembrane helix</keyword>
<dbReference type="Proteomes" id="UP001607069">
    <property type="component" value="Unassembled WGS sequence"/>
</dbReference>
<evidence type="ECO:0000259" key="3">
    <source>
        <dbReference type="Pfam" id="PF13828"/>
    </source>
</evidence>
<feature type="compositionally biased region" description="Pro residues" evidence="1">
    <location>
        <begin position="83"/>
        <end position="93"/>
    </location>
</feature>
<evidence type="ECO:0000313" key="4">
    <source>
        <dbReference type="EMBL" id="MFH0248998.1"/>
    </source>
</evidence>
<dbReference type="SUPFAM" id="SSF81995">
    <property type="entry name" value="beta-sandwich domain of Sec23/24"/>
    <property type="match status" value="1"/>
</dbReference>
<keyword evidence="5" id="KW-1185">Reference proteome</keyword>
<feature type="region of interest" description="Disordered" evidence="1">
    <location>
        <begin position="191"/>
        <end position="217"/>
    </location>
</feature>
<feature type="compositionally biased region" description="Gly residues" evidence="1">
    <location>
        <begin position="208"/>
        <end position="217"/>
    </location>
</feature>
<evidence type="ECO:0000256" key="2">
    <source>
        <dbReference type="SAM" id="Phobius"/>
    </source>
</evidence>
<feature type="compositionally biased region" description="Gly residues" evidence="1">
    <location>
        <begin position="7"/>
        <end position="20"/>
    </location>
</feature>
<proteinExistence type="predicted"/>
<evidence type="ECO:0000256" key="1">
    <source>
        <dbReference type="SAM" id="MobiDB-lite"/>
    </source>
</evidence>
<organism evidence="4 5">
    <name type="scientific">Streptomyces chitinivorans</name>
    <dbReference type="NCBI Taxonomy" id="1257027"/>
    <lineage>
        <taxon>Bacteria</taxon>
        <taxon>Bacillati</taxon>
        <taxon>Actinomycetota</taxon>
        <taxon>Actinomycetes</taxon>
        <taxon>Kitasatosporales</taxon>
        <taxon>Streptomycetaceae</taxon>
        <taxon>Streptomyces</taxon>
    </lineage>
</organism>
<feature type="domain" description="DUF4190" evidence="3">
    <location>
        <begin position="102"/>
        <end position="167"/>
    </location>
</feature>
<sequence>MPENPGPGEGVPLGKAGGQEAGAPPSGQPTVTAFVPPTGQPQQPQPPQPPGQGYGQWPGQGHAYGGPWPGAAPQPGHGYGPAGPVPGWVPPPPPPQTSGICTAAMVLGIVSMVLVTTFYGAVLAVVTAPVAIGLGVAARRRVKRGQAYGSGQATAGLVLGAVSFAASAAIIALGAWFVLNIDRFEPAEEEWHEDTNHTQVVDRAPASGGYGPPAGAV</sequence>
<comment type="caution">
    <text evidence="4">The sequence shown here is derived from an EMBL/GenBank/DDBJ whole genome shotgun (WGS) entry which is preliminary data.</text>
</comment>
<dbReference type="EMBL" id="JBIHMK010000039">
    <property type="protein sequence ID" value="MFH0248998.1"/>
    <property type="molecule type" value="Genomic_DNA"/>
</dbReference>
<feature type="transmembrane region" description="Helical" evidence="2">
    <location>
        <begin position="157"/>
        <end position="179"/>
    </location>
</feature>
<reference evidence="4 5" key="1">
    <citation type="submission" date="2024-10" db="EMBL/GenBank/DDBJ databases">
        <authorList>
            <person name="Cho J.-C."/>
        </authorList>
    </citation>
    <scope>NUCLEOTIDE SEQUENCE [LARGE SCALE GENOMIC DNA]</scope>
    <source>
        <strain evidence="4 5">KCTC29696</strain>
    </source>
</reference>
<keyword evidence="2" id="KW-0472">Membrane</keyword>
<evidence type="ECO:0000313" key="5">
    <source>
        <dbReference type="Proteomes" id="UP001607069"/>
    </source>
</evidence>